<reference evidence="1 2" key="1">
    <citation type="submission" date="2017-10" db="EMBL/GenBank/DDBJ databases">
        <title>Novel microbial diversity and functional potential in the marine mammal oral microbiome.</title>
        <authorList>
            <person name="Dudek N.K."/>
            <person name="Sun C.L."/>
            <person name="Burstein D."/>
            <person name="Kantor R.S."/>
            <person name="Aliaga Goltsman D.S."/>
            <person name="Bik E.M."/>
            <person name="Thomas B.C."/>
            <person name="Banfield J.F."/>
            <person name="Relman D.A."/>
        </authorList>
    </citation>
    <scope>NUCLEOTIDE SEQUENCE [LARGE SCALE GENOMIC DNA]</scope>
    <source>
        <strain evidence="1">DOLZORAL124_49_17</strain>
    </source>
</reference>
<dbReference type="InterPro" id="IPR002591">
    <property type="entry name" value="Phosphodiest/P_Trfase"/>
</dbReference>
<proteinExistence type="predicted"/>
<dbReference type="PANTHER" id="PTHR10151:SF120">
    <property type="entry name" value="BIS(5'-ADENOSYL)-TRIPHOSPHATASE"/>
    <property type="match status" value="1"/>
</dbReference>
<gene>
    <name evidence="1" type="ORF">CSB45_14565</name>
</gene>
<comment type="caution">
    <text evidence="1">The sequence shown here is derived from an EMBL/GenBank/DDBJ whole genome shotgun (WGS) entry which is preliminary data.</text>
</comment>
<sequence length="386" mass="43103">MYFPNYDANSIVNLMSSVLHAFGGQSRYAPLPELSPQELSGQKNVILLVLDGFGYEFLLKQEKGSIFHKFLTTQMTSVFPSTTAAGITAFLTGLAPQQHAVTGWFMYLREFGVLSTSLRFTLRCGGASLSNAGITPDVVFADAFPTVFQQLDRKSYSLLHEEIAASEYTLSLGAGSQCLAFSSFPGCLQQIVQLCRQDEPKYIYAYWDGIDSRSHRYGTGSPEVRRHYCDVAEAIEHCADTLAGSDTMLIITADHGLIDTGPEVRIRLEDHPALQDTLTLPLSGESRAVYCYVRPSKAARFEAYLDEYLSEFCEFHRSEEYIRDGRFGLFEPSPRLFDRVGDYVVLMKENYTLSDCLPGKRLQVMKASHGGMSKEEIYVPLIVIEA</sequence>
<dbReference type="GO" id="GO:0016787">
    <property type="term" value="F:hydrolase activity"/>
    <property type="evidence" value="ECO:0007669"/>
    <property type="project" value="UniProtKB-ARBA"/>
</dbReference>
<dbReference type="Gene3D" id="3.40.720.10">
    <property type="entry name" value="Alkaline Phosphatase, subunit A"/>
    <property type="match status" value="1"/>
</dbReference>
<evidence type="ECO:0008006" key="3">
    <source>
        <dbReference type="Google" id="ProtNLM"/>
    </source>
</evidence>
<dbReference type="SUPFAM" id="SSF53649">
    <property type="entry name" value="Alkaline phosphatase-like"/>
    <property type="match status" value="1"/>
</dbReference>
<dbReference type="AlphaFoldDB" id="A0A2G6E111"/>
<protein>
    <recommendedName>
        <fullName evidence="3">Phosphodiesterase</fullName>
    </recommendedName>
</protein>
<accession>A0A2G6E111</accession>
<dbReference type="Pfam" id="PF01663">
    <property type="entry name" value="Phosphodiest"/>
    <property type="match status" value="1"/>
</dbReference>
<dbReference type="EMBL" id="PDPS01000044">
    <property type="protein sequence ID" value="PID55755.1"/>
    <property type="molecule type" value="Genomic_DNA"/>
</dbReference>
<evidence type="ECO:0000313" key="1">
    <source>
        <dbReference type="EMBL" id="PID55755.1"/>
    </source>
</evidence>
<evidence type="ECO:0000313" key="2">
    <source>
        <dbReference type="Proteomes" id="UP000229740"/>
    </source>
</evidence>
<dbReference type="PANTHER" id="PTHR10151">
    <property type="entry name" value="ECTONUCLEOTIDE PYROPHOSPHATASE/PHOSPHODIESTERASE"/>
    <property type="match status" value="1"/>
</dbReference>
<dbReference type="InterPro" id="IPR017850">
    <property type="entry name" value="Alkaline_phosphatase_core_sf"/>
</dbReference>
<organism evidence="1 2">
    <name type="scientific">candidate division KSB3 bacterium</name>
    <dbReference type="NCBI Taxonomy" id="2044937"/>
    <lineage>
        <taxon>Bacteria</taxon>
        <taxon>candidate division KSB3</taxon>
    </lineage>
</organism>
<name>A0A2G6E111_9BACT</name>
<dbReference type="Proteomes" id="UP000229740">
    <property type="component" value="Unassembled WGS sequence"/>
</dbReference>